<reference evidence="2" key="1">
    <citation type="journal article" date="2020" name="Stud. Mycol.">
        <title>101 Dothideomycetes genomes: a test case for predicting lifestyles and emergence of pathogens.</title>
        <authorList>
            <person name="Haridas S."/>
            <person name="Albert R."/>
            <person name="Binder M."/>
            <person name="Bloem J."/>
            <person name="Labutti K."/>
            <person name="Salamov A."/>
            <person name="Andreopoulos B."/>
            <person name="Baker S."/>
            <person name="Barry K."/>
            <person name="Bills G."/>
            <person name="Bluhm B."/>
            <person name="Cannon C."/>
            <person name="Castanera R."/>
            <person name="Culley D."/>
            <person name="Daum C."/>
            <person name="Ezra D."/>
            <person name="Gonzalez J."/>
            <person name="Henrissat B."/>
            <person name="Kuo A."/>
            <person name="Liang C."/>
            <person name="Lipzen A."/>
            <person name="Lutzoni F."/>
            <person name="Magnuson J."/>
            <person name="Mondo S."/>
            <person name="Nolan M."/>
            <person name="Ohm R."/>
            <person name="Pangilinan J."/>
            <person name="Park H.-J."/>
            <person name="Ramirez L."/>
            <person name="Alfaro M."/>
            <person name="Sun H."/>
            <person name="Tritt A."/>
            <person name="Yoshinaga Y."/>
            <person name="Zwiers L.-H."/>
            <person name="Turgeon B."/>
            <person name="Goodwin S."/>
            <person name="Spatafora J."/>
            <person name="Crous P."/>
            <person name="Grigoriev I."/>
        </authorList>
    </citation>
    <scope>NUCLEOTIDE SEQUENCE</scope>
    <source>
        <strain evidence="2">CBS 125425</strain>
    </source>
</reference>
<name>A0A9P4QY11_9PLEO</name>
<keyword evidence="1" id="KW-0812">Transmembrane</keyword>
<organism evidence="2 3">
    <name type="scientific">Polyplosphaeria fusca</name>
    <dbReference type="NCBI Taxonomy" id="682080"/>
    <lineage>
        <taxon>Eukaryota</taxon>
        <taxon>Fungi</taxon>
        <taxon>Dikarya</taxon>
        <taxon>Ascomycota</taxon>
        <taxon>Pezizomycotina</taxon>
        <taxon>Dothideomycetes</taxon>
        <taxon>Pleosporomycetidae</taxon>
        <taxon>Pleosporales</taxon>
        <taxon>Tetraplosphaeriaceae</taxon>
        <taxon>Polyplosphaeria</taxon>
    </lineage>
</organism>
<feature type="transmembrane region" description="Helical" evidence="1">
    <location>
        <begin position="20"/>
        <end position="37"/>
    </location>
</feature>
<keyword evidence="1" id="KW-1133">Transmembrane helix</keyword>
<dbReference type="EMBL" id="ML996165">
    <property type="protein sequence ID" value="KAF2733189.1"/>
    <property type="molecule type" value="Genomic_DNA"/>
</dbReference>
<dbReference type="InterPro" id="IPR024316">
    <property type="entry name" value="APQ12"/>
</dbReference>
<evidence type="ECO:0000256" key="1">
    <source>
        <dbReference type="SAM" id="Phobius"/>
    </source>
</evidence>
<dbReference type="Pfam" id="PF12716">
    <property type="entry name" value="Apq12"/>
    <property type="match status" value="1"/>
</dbReference>
<feature type="transmembrane region" description="Helical" evidence="1">
    <location>
        <begin position="44"/>
        <end position="68"/>
    </location>
</feature>
<keyword evidence="1" id="KW-0472">Membrane</keyword>
<evidence type="ECO:0000313" key="3">
    <source>
        <dbReference type="Proteomes" id="UP000799444"/>
    </source>
</evidence>
<comment type="caution">
    <text evidence="2">The sequence shown here is derived from an EMBL/GenBank/DDBJ whole genome shotgun (WGS) entry which is preliminary data.</text>
</comment>
<protein>
    <submittedName>
        <fullName evidence="2">Uncharacterized protein</fullName>
    </submittedName>
</protein>
<dbReference type="AlphaFoldDB" id="A0A9P4QY11"/>
<proteinExistence type="predicted"/>
<sequence>MDFVQDNMNLLLHLLPPSLYNPLFTFCTTALGLARAVQTHLTPLILRLISQPDITTLIVLTVVIFVSLKILDMAYRAVMFWINLVFKLAFYVVIAAVGIWVYNRGVDGFAEDVQKLAEFWGGEYEKYSGEVRRFQQEEQAKATAKGYGYKEEKRRLW</sequence>
<dbReference type="OrthoDB" id="3559694at2759"/>
<accession>A0A9P4QY11</accession>
<feature type="transmembrane region" description="Helical" evidence="1">
    <location>
        <begin position="80"/>
        <end position="102"/>
    </location>
</feature>
<keyword evidence="3" id="KW-1185">Reference proteome</keyword>
<gene>
    <name evidence="2" type="ORF">EJ04DRAFT_535620</name>
</gene>
<dbReference type="Proteomes" id="UP000799444">
    <property type="component" value="Unassembled WGS sequence"/>
</dbReference>
<evidence type="ECO:0000313" key="2">
    <source>
        <dbReference type="EMBL" id="KAF2733189.1"/>
    </source>
</evidence>